<dbReference type="OrthoDB" id="72053at2759"/>
<dbReference type="Pfam" id="PF00085">
    <property type="entry name" value="Thioredoxin"/>
    <property type="match status" value="1"/>
</dbReference>
<feature type="signal peptide" evidence="4">
    <location>
        <begin position="1"/>
        <end position="15"/>
    </location>
</feature>
<feature type="coiled-coil region" evidence="3">
    <location>
        <begin position="155"/>
        <end position="193"/>
    </location>
</feature>
<feature type="domain" description="Thioredoxin" evidence="5">
    <location>
        <begin position="9"/>
        <end position="121"/>
    </location>
</feature>
<dbReference type="AlphaFoldDB" id="A0A1E7FLF2"/>
<dbReference type="SUPFAM" id="SSF52833">
    <property type="entry name" value="Thioredoxin-like"/>
    <property type="match status" value="1"/>
</dbReference>
<dbReference type="InterPro" id="IPR036249">
    <property type="entry name" value="Thioredoxin-like_sf"/>
</dbReference>
<dbReference type="InterPro" id="IPR051063">
    <property type="entry name" value="PDI"/>
</dbReference>
<evidence type="ECO:0000256" key="4">
    <source>
        <dbReference type="SAM" id="SignalP"/>
    </source>
</evidence>
<evidence type="ECO:0000256" key="2">
    <source>
        <dbReference type="ARBA" id="ARBA00022729"/>
    </source>
</evidence>
<dbReference type="GO" id="GO:0003756">
    <property type="term" value="F:protein disulfide isomerase activity"/>
    <property type="evidence" value="ECO:0007669"/>
    <property type="project" value="TreeGrafter"/>
</dbReference>
<keyword evidence="6" id="KW-0413">Isomerase</keyword>
<name>A0A1E7FLF2_9STRA</name>
<protein>
    <submittedName>
        <fullName evidence="6">Protein disulfide-isomerase-like protein EhSep2</fullName>
    </submittedName>
</protein>
<comment type="similarity">
    <text evidence="1">Belongs to the protein disulfide isomerase family.</text>
</comment>
<evidence type="ECO:0000256" key="1">
    <source>
        <dbReference type="ARBA" id="ARBA00006347"/>
    </source>
</evidence>
<dbReference type="PANTHER" id="PTHR45672:SF3">
    <property type="entry name" value="THIOREDOXIN DOMAIN-CONTAINING PROTEIN 5"/>
    <property type="match status" value="1"/>
</dbReference>
<dbReference type="GO" id="GO:0006457">
    <property type="term" value="P:protein folding"/>
    <property type="evidence" value="ECO:0007669"/>
    <property type="project" value="TreeGrafter"/>
</dbReference>
<dbReference type="KEGG" id="fcy:FRACYDRAFT_168518"/>
<gene>
    <name evidence="6" type="ORF">FRACYDRAFT_168518</name>
</gene>
<dbReference type="PANTHER" id="PTHR45672">
    <property type="entry name" value="PROTEIN DISULFIDE-ISOMERASE C17H9.14C-RELATED"/>
    <property type="match status" value="1"/>
</dbReference>
<evidence type="ECO:0000313" key="7">
    <source>
        <dbReference type="Proteomes" id="UP000095751"/>
    </source>
</evidence>
<evidence type="ECO:0000313" key="6">
    <source>
        <dbReference type="EMBL" id="OEU18998.1"/>
    </source>
</evidence>
<dbReference type="InParanoid" id="A0A1E7FLF2"/>
<keyword evidence="2 4" id="KW-0732">Signal</keyword>
<dbReference type="Gene3D" id="3.40.30.10">
    <property type="entry name" value="Glutaredoxin"/>
    <property type="match status" value="1"/>
</dbReference>
<keyword evidence="3" id="KW-0175">Coiled coil</keyword>
<accession>A0A1E7FLF2</accession>
<dbReference type="GO" id="GO:0005783">
    <property type="term" value="C:endoplasmic reticulum"/>
    <property type="evidence" value="ECO:0007669"/>
    <property type="project" value="TreeGrafter"/>
</dbReference>
<dbReference type="Proteomes" id="UP000095751">
    <property type="component" value="Unassembled WGS sequence"/>
</dbReference>
<dbReference type="PROSITE" id="PS51352">
    <property type="entry name" value="THIOREDOXIN_2"/>
    <property type="match status" value="1"/>
</dbReference>
<evidence type="ECO:0000256" key="3">
    <source>
        <dbReference type="SAM" id="Coils"/>
    </source>
</evidence>
<sequence length="219" mass="24052">MKFSLASIVLMGVSASAVDLTADNFDEMTAGKVVFLKMFAPWCGHCKKMKPDWDKLMDDFKDSETQLIADVDCTAEGKPVCDSNGVKGFPTLKFGDPTDLQDYQGARTYEALKKFIEEDLKPSCSPANLDLCDDDKKKEIEALFALDDATLDENIATEMKKLDDAESEFKAAVEKLQETYQKLMTDKEATEDSVKESGLGLMKSVKAAKAKAAVGSDEL</sequence>
<organism evidence="6 7">
    <name type="scientific">Fragilariopsis cylindrus CCMP1102</name>
    <dbReference type="NCBI Taxonomy" id="635003"/>
    <lineage>
        <taxon>Eukaryota</taxon>
        <taxon>Sar</taxon>
        <taxon>Stramenopiles</taxon>
        <taxon>Ochrophyta</taxon>
        <taxon>Bacillariophyta</taxon>
        <taxon>Bacillariophyceae</taxon>
        <taxon>Bacillariophycidae</taxon>
        <taxon>Bacillariales</taxon>
        <taxon>Bacillariaceae</taxon>
        <taxon>Fragilariopsis</taxon>
    </lineage>
</organism>
<keyword evidence="7" id="KW-1185">Reference proteome</keyword>
<reference evidence="6 7" key="1">
    <citation type="submission" date="2016-09" db="EMBL/GenBank/DDBJ databases">
        <title>Extensive genetic diversity and differential bi-allelic expression allows diatom success in the polar Southern Ocean.</title>
        <authorList>
            <consortium name="DOE Joint Genome Institute"/>
            <person name="Mock T."/>
            <person name="Otillar R.P."/>
            <person name="Strauss J."/>
            <person name="Dupont C."/>
            <person name="Frickenhaus S."/>
            <person name="Maumus F."/>
            <person name="Mcmullan M."/>
            <person name="Sanges R."/>
            <person name="Schmutz J."/>
            <person name="Toseland A."/>
            <person name="Valas R."/>
            <person name="Veluchamy A."/>
            <person name="Ward B.J."/>
            <person name="Allen A."/>
            <person name="Barry K."/>
            <person name="Falciatore A."/>
            <person name="Ferrante M."/>
            <person name="Fortunato A.E."/>
            <person name="Gloeckner G."/>
            <person name="Gruber A."/>
            <person name="Hipkin R."/>
            <person name="Janech M."/>
            <person name="Kroth P."/>
            <person name="Leese F."/>
            <person name="Lindquist E."/>
            <person name="Lyon B.R."/>
            <person name="Martin J."/>
            <person name="Mayer C."/>
            <person name="Parker M."/>
            <person name="Quesneville H."/>
            <person name="Raymond J."/>
            <person name="Uhlig C."/>
            <person name="Valentin K.U."/>
            <person name="Worden A.Z."/>
            <person name="Armbrust E.V."/>
            <person name="Bowler C."/>
            <person name="Green B."/>
            <person name="Moulton V."/>
            <person name="Van Oosterhout C."/>
            <person name="Grigoriev I."/>
        </authorList>
    </citation>
    <scope>NUCLEOTIDE SEQUENCE [LARGE SCALE GENOMIC DNA]</scope>
    <source>
        <strain evidence="6 7">CCMP1102</strain>
    </source>
</reference>
<dbReference type="PROSITE" id="PS00194">
    <property type="entry name" value="THIOREDOXIN_1"/>
    <property type="match status" value="1"/>
</dbReference>
<evidence type="ECO:0000259" key="5">
    <source>
        <dbReference type="PROSITE" id="PS51352"/>
    </source>
</evidence>
<dbReference type="InterPro" id="IPR013766">
    <property type="entry name" value="Thioredoxin_domain"/>
</dbReference>
<proteinExistence type="inferred from homology"/>
<dbReference type="InterPro" id="IPR017937">
    <property type="entry name" value="Thioredoxin_CS"/>
</dbReference>
<feature type="chain" id="PRO_5012972456" evidence="4">
    <location>
        <begin position="16"/>
        <end position="219"/>
    </location>
</feature>
<dbReference type="EMBL" id="KV784356">
    <property type="protein sequence ID" value="OEU18998.1"/>
    <property type="molecule type" value="Genomic_DNA"/>
</dbReference>